<proteinExistence type="predicted"/>
<evidence type="ECO:0000256" key="2">
    <source>
        <dbReference type="SAM" id="SignalP"/>
    </source>
</evidence>
<sequence length="150" mass="16083">MVTVCAVASLAATTSLATATAASPGGQPTPQRAAHHQAQDPVLVDCQERPVVRPADFLLACGDGNSRLTSLEWKGWDATAAVAQGVNVVNDCKPYCAAGTFRSYAVVVRLDDARSWEKQPDLRQYTRMTLTYTGDRPEGSARAVTYPLWG</sequence>
<feature type="region of interest" description="Disordered" evidence="1">
    <location>
        <begin position="20"/>
        <end position="39"/>
    </location>
</feature>
<name>A0A0F7VLS8_STRLW</name>
<dbReference type="AlphaFoldDB" id="A0A0F7VLS8"/>
<protein>
    <submittedName>
        <fullName evidence="3">Secreted Protein</fullName>
    </submittedName>
</protein>
<keyword evidence="2" id="KW-0732">Signal</keyword>
<evidence type="ECO:0000313" key="3">
    <source>
        <dbReference type="EMBL" id="CQR59885.1"/>
    </source>
</evidence>
<evidence type="ECO:0000256" key="1">
    <source>
        <dbReference type="SAM" id="MobiDB-lite"/>
    </source>
</evidence>
<dbReference type="EMBL" id="LN831790">
    <property type="protein sequence ID" value="CQR59885.1"/>
    <property type="molecule type" value="Genomic_DNA"/>
</dbReference>
<dbReference type="KEGG" id="sle:sle_04230"/>
<organism evidence="3 4">
    <name type="scientific">Streptomyces leeuwenhoekii</name>
    <dbReference type="NCBI Taxonomy" id="1437453"/>
    <lineage>
        <taxon>Bacteria</taxon>
        <taxon>Bacillati</taxon>
        <taxon>Actinomycetota</taxon>
        <taxon>Actinomycetes</taxon>
        <taxon>Kitasatosporales</taxon>
        <taxon>Streptomycetaceae</taxon>
        <taxon>Streptomyces</taxon>
    </lineage>
</organism>
<dbReference type="Proteomes" id="UP000035016">
    <property type="component" value="Chromosome Chromosome"/>
</dbReference>
<feature type="signal peptide" evidence="2">
    <location>
        <begin position="1"/>
        <end position="17"/>
    </location>
</feature>
<accession>A0A0F7VLS8</accession>
<evidence type="ECO:0000313" key="4">
    <source>
        <dbReference type="Proteomes" id="UP000035016"/>
    </source>
</evidence>
<feature type="chain" id="PRO_5038441689" evidence="2">
    <location>
        <begin position="18"/>
        <end position="150"/>
    </location>
</feature>
<reference evidence="3 4" key="1">
    <citation type="submission" date="2015-02" db="EMBL/GenBank/DDBJ databases">
        <authorList>
            <person name="Gomez-Escribano P.J."/>
        </authorList>
    </citation>
    <scope>NUCLEOTIDE SEQUENCE [LARGE SCALE GENOMIC DNA]</scope>
    <source>
        <strain evidence="4">C34 (DSM 42122 / NRRL B-24963)</strain>
    </source>
</reference>
<gene>
    <name evidence="3" type="primary">sle_04230</name>
</gene>